<evidence type="ECO:0000313" key="4">
    <source>
        <dbReference type="EMBL" id="MBB5374926.1"/>
    </source>
</evidence>
<proteinExistence type="predicted"/>
<dbReference type="Pfam" id="PF01882">
    <property type="entry name" value="DUF58"/>
    <property type="match status" value="1"/>
</dbReference>
<dbReference type="AlphaFoldDB" id="A0A7W8KDA3"/>
<dbReference type="InterPro" id="IPR036465">
    <property type="entry name" value="vWFA_dom_sf"/>
</dbReference>
<dbReference type="RefSeq" id="WP_184109183.1">
    <property type="nucleotide sequence ID" value="NZ_BNAJ01000001.1"/>
</dbReference>
<reference evidence="3" key="4">
    <citation type="submission" date="2024-05" db="EMBL/GenBank/DDBJ databases">
        <authorList>
            <person name="Sun Q."/>
            <person name="Zhou Y."/>
        </authorList>
    </citation>
    <scope>NUCLEOTIDE SEQUENCE</scope>
    <source>
        <strain evidence="3">CGMCC 1.18437</strain>
    </source>
</reference>
<comment type="caution">
    <text evidence="4">The sequence shown here is derived from an EMBL/GenBank/DDBJ whole genome shotgun (WGS) entry which is preliminary data.</text>
</comment>
<dbReference type="PANTHER" id="PTHR33608">
    <property type="entry name" value="BLL2464 PROTEIN"/>
    <property type="match status" value="1"/>
</dbReference>
<dbReference type="EMBL" id="JACHFK010000001">
    <property type="protein sequence ID" value="MBB5374926.1"/>
    <property type="molecule type" value="Genomic_DNA"/>
</dbReference>
<dbReference type="Proteomes" id="UP000539473">
    <property type="component" value="Unassembled WGS sequence"/>
</dbReference>
<protein>
    <submittedName>
        <fullName evidence="4">Uncharacterized protein (DUF58 family)</fullName>
    </submittedName>
</protein>
<reference evidence="3" key="1">
    <citation type="journal article" date="2014" name="Int. J. Syst. Evol. Microbiol.">
        <title>Complete genome of a new Firmicutes species belonging to the dominant human colonic microbiota ('Ruminococcus bicirculans') reveals two chromosomes and a selective capacity to utilize plant glucans.</title>
        <authorList>
            <consortium name="NISC Comparative Sequencing Program"/>
            <person name="Wegmann U."/>
            <person name="Louis P."/>
            <person name="Goesmann A."/>
            <person name="Henrissat B."/>
            <person name="Duncan S.H."/>
            <person name="Flint H.J."/>
        </authorList>
    </citation>
    <scope>NUCLEOTIDE SEQUENCE</scope>
    <source>
        <strain evidence="3">CGMCC 1.18437</strain>
    </source>
</reference>
<dbReference type="Gene3D" id="3.40.50.410">
    <property type="entry name" value="von Willebrand factor, type A domain"/>
    <property type="match status" value="1"/>
</dbReference>
<dbReference type="Proteomes" id="UP000619376">
    <property type="component" value="Unassembled WGS sequence"/>
</dbReference>
<evidence type="ECO:0000256" key="1">
    <source>
        <dbReference type="SAM" id="MobiDB-lite"/>
    </source>
</evidence>
<dbReference type="EMBL" id="BNAJ01000001">
    <property type="protein sequence ID" value="GHF32664.1"/>
    <property type="molecule type" value="Genomic_DNA"/>
</dbReference>
<accession>A0A7W8KDA3</accession>
<feature type="domain" description="DUF58" evidence="2">
    <location>
        <begin position="44"/>
        <end position="248"/>
    </location>
</feature>
<keyword evidence="6" id="KW-1185">Reference proteome</keyword>
<evidence type="ECO:0000313" key="3">
    <source>
        <dbReference type="EMBL" id="GHF32664.1"/>
    </source>
</evidence>
<evidence type="ECO:0000259" key="2">
    <source>
        <dbReference type="Pfam" id="PF01882"/>
    </source>
</evidence>
<name>A0A7W8KDA3_9DEIO</name>
<gene>
    <name evidence="3" type="ORF">GCM10017781_06710</name>
    <name evidence="4" type="ORF">HNQ07_000370</name>
</gene>
<reference evidence="4 5" key="3">
    <citation type="submission" date="2020-08" db="EMBL/GenBank/DDBJ databases">
        <title>Genomic Encyclopedia of Type Strains, Phase IV (KMG-IV): sequencing the most valuable type-strain genomes for metagenomic binning, comparative biology and taxonomic classification.</title>
        <authorList>
            <person name="Goeker M."/>
        </authorList>
    </citation>
    <scope>NUCLEOTIDE SEQUENCE [LARGE SCALE GENOMIC DNA]</scope>
    <source>
        <strain evidence="4 5">DSM 27521</strain>
    </source>
</reference>
<sequence>MQLPPAVQQELARRRLSTTGRARAQGGAGERPSRAKGAGLEFADHRPYTPGDDIRALDAQVTARLGVPVVREYVVHQQLPVLVVLDASASMATGTPAKFALAQQLAAALAYAGLSGGDSVQAVTFGAGVHSSGRMQGVNRSTELLGFLGRVRPEGGITLHDAVRHAAAAAPRGALVVLVGDFLADSDPQAVAHAHSRAQEVLAVQVLAPDELDPAPLGRGLTRLEEPEGHASVSVMLDDASLSAYRRALEDWNAALRAQLARHGGRLIQVRSDQAVQHLILREFLARGVIR</sequence>
<dbReference type="PANTHER" id="PTHR33608:SF7">
    <property type="entry name" value="DUF58 DOMAIN-CONTAINING PROTEIN"/>
    <property type="match status" value="1"/>
</dbReference>
<dbReference type="InterPro" id="IPR002881">
    <property type="entry name" value="DUF58"/>
</dbReference>
<reference evidence="6" key="2">
    <citation type="journal article" date="2019" name="Int. J. Syst. Evol. Microbiol.">
        <title>The Global Catalogue of Microorganisms (GCM) 10K type strain sequencing project: providing services to taxonomists for standard genome sequencing and annotation.</title>
        <authorList>
            <consortium name="The Broad Institute Genomics Platform"/>
            <consortium name="The Broad Institute Genome Sequencing Center for Infectious Disease"/>
            <person name="Wu L."/>
            <person name="Ma J."/>
        </authorList>
    </citation>
    <scope>NUCLEOTIDE SEQUENCE [LARGE SCALE GENOMIC DNA]</scope>
    <source>
        <strain evidence="6">CGMCC 1.18437</strain>
    </source>
</reference>
<evidence type="ECO:0000313" key="6">
    <source>
        <dbReference type="Proteomes" id="UP000619376"/>
    </source>
</evidence>
<organism evidence="4 5">
    <name type="scientific">Deinococcus metalli</name>
    <dbReference type="NCBI Taxonomy" id="1141878"/>
    <lineage>
        <taxon>Bacteria</taxon>
        <taxon>Thermotogati</taxon>
        <taxon>Deinococcota</taxon>
        <taxon>Deinococci</taxon>
        <taxon>Deinococcales</taxon>
        <taxon>Deinococcaceae</taxon>
        <taxon>Deinococcus</taxon>
    </lineage>
</organism>
<dbReference type="SUPFAM" id="SSF53300">
    <property type="entry name" value="vWA-like"/>
    <property type="match status" value="1"/>
</dbReference>
<evidence type="ECO:0000313" key="5">
    <source>
        <dbReference type="Proteomes" id="UP000539473"/>
    </source>
</evidence>
<feature type="region of interest" description="Disordered" evidence="1">
    <location>
        <begin position="1"/>
        <end position="42"/>
    </location>
</feature>